<sequence length="155" mass="17366">MDKLSDEALRSLIQLREINAVRVKGYQKAVDMIKNGNSKKYFQIKIDETIDLTECINRSIEGVNFGQSKPNKVEAERPHQSQFYFTMAAATTNPRTVALSCQLGDKFAEKAYESALSALQFLTLPELLSALGKQVASLRKSIESTREAFDLALPY</sequence>
<dbReference type="RefSeq" id="WP_340237193.1">
    <property type="nucleotide sequence ID" value="NZ_JBBEWC010000007.1"/>
</dbReference>
<dbReference type="Proteomes" id="UP001597510">
    <property type="component" value="Unassembled WGS sequence"/>
</dbReference>
<name>A0ABW5J7Z7_9BACT</name>
<dbReference type="Gene3D" id="1.20.1260.10">
    <property type="match status" value="1"/>
</dbReference>
<gene>
    <name evidence="1" type="ORF">ACFSR2_10185</name>
</gene>
<dbReference type="EMBL" id="JBHULC010000009">
    <property type="protein sequence ID" value="MFD2521254.1"/>
    <property type="molecule type" value="Genomic_DNA"/>
</dbReference>
<evidence type="ECO:0000313" key="1">
    <source>
        <dbReference type="EMBL" id="MFD2521254.1"/>
    </source>
</evidence>
<organism evidence="1 2">
    <name type="scientific">Emticicia soli</name>
    <dbReference type="NCBI Taxonomy" id="2027878"/>
    <lineage>
        <taxon>Bacteria</taxon>
        <taxon>Pseudomonadati</taxon>
        <taxon>Bacteroidota</taxon>
        <taxon>Cytophagia</taxon>
        <taxon>Cytophagales</taxon>
        <taxon>Leadbetterellaceae</taxon>
        <taxon>Emticicia</taxon>
    </lineage>
</organism>
<comment type="caution">
    <text evidence="1">The sequence shown here is derived from an EMBL/GenBank/DDBJ whole genome shotgun (WGS) entry which is preliminary data.</text>
</comment>
<evidence type="ECO:0008006" key="3">
    <source>
        <dbReference type="Google" id="ProtNLM"/>
    </source>
</evidence>
<protein>
    <recommendedName>
        <fullName evidence="3">DUF2383 domain-containing protein</fullName>
    </recommendedName>
</protein>
<accession>A0ABW5J7Z7</accession>
<evidence type="ECO:0000313" key="2">
    <source>
        <dbReference type="Proteomes" id="UP001597510"/>
    </source>
</evidence>
<proteinExistence type="predicted"/>
<reference evidence="2" key="1">
    <citation type="journal article" date="2019" name="Int. J. Syst. Evol. Microbiol.">
        <title>The Global Catalogue of Microorganisms (GCM) 10K type strain sequencing project: providing services to taxonomists for standard genome sequencing and annotation.</title>
        <authorList>
            <consortium name="The Broad Institute Genomics Platform"/>
            <consortium name="The Broad Institute Genome Sequencing Center for Infectious Disease"/>
            <person name="Wu L."/>
            <person name="Ma J."/>
        </authorList>
    </citation>
    <scope>NUCLEOTIDE SEQUENCE [LARGE SCALE GENOMIC DNA]</scope>
    <source>
        <strain evidence="2">KCTC 52344</strain>
    </source>
</reference>
<dbReference type="InterPro" id="IPR012347">
    <property type="entry name" value="Ferritin-like"/>
</dbReference>
<keyword evidence="2" id="KW-1185">Reference proteome</keyword>